<evidence type="ECO:0000313" key="9">
    <source>
        <dbReference type="EMBL" id="EDW83538.2"/>
    </source>
</evidence>
<dbReference type="GO" id="GO:0007131">
    <property type="term" value="P:reciprocal meiotic recombination"/>
    <property type="evidence" value="ECO:0007669"/>
    <property type="project" value="TreeGrafter"/>
</dbReference>
<dbReference type="KEGG" id="dwi:6651600"/>
<dbReference type="InterPro" id="IPR013632">
    <property type="entry name" value="Rad51_C"/>
</dbReference>
<dbReference type="STRING" id="7260.B4NHG9"/>
<dbReference type="PhylomeDB" id="B4NHG9"/>
<reference evidence="9 10" key="1">
    <citation type="journal article" date="2007" name="Nature">
        <title>Evolution of genes and genomes on the Drosophila phylogeny.</title>
        <authorList>
            <consortium name="Drosophila 12 Genomes Consortium"/>
            <person name="Clark A.G."/>
            <person name="Eisen M.B."/>
            <person name="Smith D.R."/>
            <person name="Bergman C.M."/>
            <person name="Oliver B."/>
            <person name="Markow T.A."/>
            <person name="Kaufman T.C."/>
            <person name="Kellis M."/>
            <person name="Gelbart W."/>
            <person name="Iyer V.N."/>
            <person name="Pollard D.A."/>
            <person name="Sackton T.B."/>
            <person name="Larracuente A.M."/>
            <person name="Singh N.D."/>
            <person name="Abad J.P."/>
            <person name="Abt D.N."/>
            <person name="Adryan B."/>
            <person name="Aguade M."/>
            <person name="Akashi H."/>
            <person name="Anderson W.W."/>
            <person name="Aquadro C.F."/>
            <person name="Ardell D.H."/>
            <person name="Arguello R."/>
            <person name="Artieri C.G."/>
            <person name="Barbash D.A."/>
            <person name="Barker D."/>
            <person name="Barsanti P."/>
            <person name="Batterham P."/>
            <person name="Batzoglou S."/>
            <person name="Begun D."/>
            <person name="Bhutkar A."/>
            <person name="Blanco E."/>
            <person name="Bosak S.A."/>
            <person name="Bradley R.K."/>
            <person name="Brand A.D."/>
            <person name="Brent M.R."/>
            <person name="Brooks A.N."/>
            <person name="Brown R.H."/>
            <person name="Butlin R.K."/>
            <person name="Caggese C."/>
            <person name="Calvi B.R."/>
            <person name="Bernardo de Carvalho A."/>
            <person name="Caspi A."/>
            <person name="Castrezana S."/>
            <person name="Celniker S.E."/>
            <person name="Chang J.L."/>
            <person name="Chapple C."/>
            <person name="Chatterji S."/>
            <person name="Chinwalla A."/>
            <person name="Civetta A."/>
            <person name="Clifton S.W."/>
            <person name="Comeron J.M."/>
            <person name="Costello J.C."/>
            <person name="Coyne J.A."/>
            <person name="Daub J."/>
            <person name="David R.G."/>
            <person name="Delcher A.L."/>
            <person name="Delehaunty K."/>
            <person name="Do C.B."/>
            <person name="Ebling H."/>
            <person name="Edwards K."/>
            <person name="Eickbush T."/>
            <person name="Evans J.D."/>
            <person name="Filipski A."/>
            <person name="Findeiss S."/>
            <person name="Freyhult E."/>
            <person name="Fulton L."/>
            <person name="Fulton R."/>
            <person name="Garcia A.C."/>
            <person name="Gardiner A."/>
            <person name="Garfield D.A."/>
            <person name="Garvin B.E."/>
            <person name="Gibson G."/>
            <person name="Gilbert D."/>
            <person name="Gnerre S."/>
            <person name="Godfrey J."/>
            <person name="Good R."/>
            <person name="Gotea V."/>
            <person name="Gravely B."/>
            <person name="Greenberg A.J."/>
            <person name="Griffiths-Jones S."/>
            <person name="Gross S."/>
            <person name="Guigo R."/>
            <person name="Gustafson E.A."/>
            <person name="Haerty W."/>
            <person name="Hahn M.W."/>
            <person name="Halligan D.L."/>
            <person name="Halpern A.L."/>
            <person name="Halter G.M."/>
            <person name="Han M.V."/>
            <person name="Heger A."/>
            <person name="Hillier L."/>
            <person name="Hinrichs A.S."/>
            <person name="Holmes I."/>
            <person name="Hoskins R.A."/>
            <person name="Hubisz M.J."/>
            <person name="Hultmark D."/>
            <person name="Huntley M.A."/>
            <person name="Jaffe D.B."/>
            <person name="Jagadeeshan S."/>
            <person name="Jeck W.R."/>
            <person name="Johnson J."/>
            <person name="Jones C.D."/>
            <person name="Jordan W.C."/>
            <person name="Karpen G.H."/>
            <person name="Kataoka E."/>
            <person name="Keightley P.D."/>
            <person name="Kheradpour P."/>
            <person name="Kirkness E.F."/>
            <person name="Koerich L.B."/>
            <person name="Kristiansen K."/>
            <person name="Kudrna D."/>
            <person name="Kulathinal R.J."/>
            <person name="Kumar S."/>
            <person name="Kwok R."/>
            <person name="Lander E."/>
            <person name="Langley C.H."/>
            <person name="Lapoint R."/>
            <person name="Lazzaro B.P."/>
            <person name="Lee S.J."/>
            <person name="Levesque L."/>
            <person name="Li R."/>
            <person name="Lin C.F."/>
            <person name="Lin M.F."/>
            <person name="Lindblad-Toh K."/>
            <person name="Llopart A."/>
            <person name="Long M."/>
            <person name="Low L."/>
            <person name="Lozovsky E."/>
            <person name="Lu J."/>
            <person name="Luo M."/>
            <person name="Machado C.A."/>
            <person name="Makalowski W."/>
            <person name="Marzo M."/>
            <person name="Matsuda M."/>
            <person name="Matzkin L."/>
            <person name="McAllister B."/>
            <person name="McBride C.S."/>
            <person name="McKernan B."/>
            <person name="McKernan K."/>
            <person name="Mendez-Lago M."/>
            <person name="Minx P."/>
            <person name="Mollenhauer M.U."/>
            <person name="Montooth K."/>
            <person name="Mount S.M."/>
            <person name="Mu X."/>
            <person name="Myers E."/>
            <person name="Negre B."/>
            <person name="Newfeld S."/>
            <person name="Nielsen R."/>
            <person name="Noor M.A."/>
            <person name="O'Grady P."/>
            <person name="Pachter L."/>
            <person name="Papaceit M."/>
            <person name="Parisi M.J."/>
            <person name="Parisi M."/>
            <person name="Parts L."/>
            <person name="Pedersen J.S."/>
            <person name="Pesole G."/>
            <person name="Phillippy A.M."/>
            <person name="Ponting C.P."/>
            <person name="Pop M."/>
            <person name="Porcelli D."/>
            <person name="Powell J.R."/>
            <person name="Prohaska S."/>
            <person name="Pruitt K."/>
            <person name="Puig M."/>
            <person name="Quesneville H."/>
            <person name="Ram K.R."/>
            <person name="Rand D."/>
            <person name="Rasmussen M.D."/>
            <person name="Reed L.K."/>
            <person name="Reenan R."/>
            <person name="Reily A."/>
            <person name="Remington K.A."/>
            <person name="Rieger T.T."/>
            <person name="Ritchie M.G."/>
            <person name="Robin C."/>
            <person name="Rogers Y.H."/>
            <person name="Rohde C."/>
            <person name="Rozas J."/>
            <person name="Rubenfield M.J."/>
            <person name="Ruiz A."/>
            <person name="Russo S."/>
            <person name="Salzberg S.L."/>
            <person name="Sanchez-Gracia A."/>
            <person name="Saranga D.J."/>
            <person name="Sato H."/>
            <person name="Schaeffer S.W."/>
            <person name="Schatz M.C."/>
            <person name="Schlenke T."/>
            <person name="Schwartz R."/>
            <person name="Segarra C."/>
            <person name="Singh R.S."/>
            <person name="Sirot L."/>
            <person name="Sirota M."/>
            <person name="Sisneros N.B."/>
            <person name="Smith C.D."/>
            <person name="Smith T.F."/>
            <person name="Spieth J."/>
            <person name="Stage D.E."/>
            <person name="Stark A."/>
            <person name="Stephan W."/>
            <person name="Strausberg R.L."/>
            <person name="Strempel S."/>
            <person name="Sturgill D."/>
            <person name="Sutton G."/>
            <person name="Sutton G.G."/>
            <person name="Tao W."/>
            <person name="Teichmann S."/>
            <person name="Tobari Y.N."/>
            <person name="Tomimura Y."/>
            <person name="Tsolas J.M."/>
            <person name="Valente V.L."/>
            <person name="Venter E."/>
            <person name="Venter J.C."/>
            <person name="Vicario S."/>
            <person name="Vieira F.G."/>
            <person name="Vilella A.J."/>
            <person name="Villasante A."/>
            <person name="Walenz B."/>
            <person name="Wang J."/>
            <person name="Wasserman M."/>
            <person name="Watts T."/>
            <person name="Wilson D."/>
            <person name="Wilson R.K."/>
            <person name="Wing R.A."/>
            <person name="Wolfner M.F."/>
            <person name="Wong A."/>
            <person name="Wong G.K."/>
            <person name="Wu C.I."/>
            <person name="Wu G."/>
            <person name="Yamamoto D."/>
            <person name="Yang H.P."/>
            <person name="Yang S.P."/>
            <person name="Yorke J.A."/>
            <person name="Yoshida K."/>
            <person name="Zdobnov E."/>
            <person name="Zhang P."/>
            <person name="Zhang Y."/>
            <person name="Zimin A.V."/>
            <person name="Baldwin J."/>
            <person name="Abdouelleil A."/>
            <person name="Abdulkadir J."/>
            <person name="Abebe A."/>
            <person name="Abera B."/>
            <person name="Abreu J."/>
            <person name="Acer S.C."/>
            <person name="Aftuck L."/>
            <person name="Alexander A."/>
            <person name="An P."/>
            <person name="Anderson E."/>
            <person name="Anderson S."/>
            <person name="Arachi H."/>
            <person name="Azer M."/>
            <person name="Bachantsang P."/>
            <person name="Barry A."/>
            <person name="Bayul T."/>
            <person name="Berlin A."/>
            <person name="Bessette D."/>
            <person name="Bloom T."/>
            <person name="Blye J."/>
            <person name="Boguslavskiy L."/>
            <person name="Bonnet C."/>
            <person name="Boukhgalter B."/>
            <person name="Bourzgui I."/>
            <person name="Brown A."/>
            <person name="Cahill P."/>
            <person name="Channer S."/>
            <person name="Cheshatsang Y."/>
            <person name="Chuda L."/>
            <person name="Citroen M."/>
            <person name="Collymore A."/>
            <person name="Cooke P."/>
            <person name="Costello M."/>
            <person name="D'Aco K."/>
            <person name="Daza R."/>
            <person name="De Haan G."/>
            <person name="DeGray S."/>
            <person name="DeMaso C."/>
            <person name="Dhargay N."/>
            <person name="Dooley K."/>
            <person name="Dooley E."/>
            <person name="Doricent M."/>
            <person name="Dorje P."/>
            <person name="Dorjee K."/>
            <person name="Dupes A."/>
            <person name="Elong R."/>
            <person name="Falk J."/>
            <person name="Farina A."/>
            <person name="Faro S."/>
            <person name="Ferguson D."/>
            <person name="Fisher S."/>
            <person name="Foley C.D."/>
            <person name="Franke A."/>
            <person name="Friedrich D."/>
            <person name="Gadbois L."/>
            <person name="Gearin G."/>
            <person name="Gearin C.R."/>
            <person name="Giannoukos G."/>
            <person name="Goode T."/>
            <person name="Graham J."/>
            <person name="Grandbois E."/>
            <person name="Grewal S."/>
            <person name="Gyaltsen K."/>
            <person name="Hafez N."/>
            <person name="Hagos B."/>
            <person name="Hall J."/>
            <person name="Henson C."/>
            <person name="Hollinger A."/>
            <person name="Honan T."/>
            <person name="Huard M.D."/>
            <person name="Hughes L."/>
            <person name="Hurhula B."/>
            <person name="Husby M.E."/>
            <person name="Kamat A."/>
            <person name="Kanga B."/>
            <person name="Kashin S."/>
            <person name="Khazanovich D."/>
            <person name="Kisner P."/>
            <person name="Lance K."/>
            <person name="Lara M."/>
            <person name="Lee W."/>
            <person name="Lennon N."/>
            <person name="Letendre F."/>
            <person name="LeVine R."/>
            <person name="Lipovsky A."/>
            <person name="Liu X."/>
            <person name="Liu J."/>
            <person name="Liu S."/>
            <person name="Lokyitsang T."/>
            <person name="Lokyitsang Y."/>
            <person name="Lubonja R."/>
            <person name="Lui A."/>
            <person name="MacDonald P."/>
            <person name="Magnisalis V."/>
            <person name="Maru K."/>
            <person name="Matthews C."/>
            <person name="McCusker W."/>
            <person name="McDonough S."/>
            <person name="Mehta T."/>
            <person name="Meldrim J."/>
            <person name="Meneus L."/>
            <person name="Mihai O."/>
            <person name="Mihalev A."/>
            <person name="Mihova T."/>
            <person name="Mittelman R."/>
            <person name="Mlenga V."/>
            <person name="Montmayeur A."/>
            <person name="Mulrain L."/>
            <person name="Navidi A."/>
            <person name="Naylor J."/>
            <person name="Negash T."/>
            <person name="Nguyen T."/>
            <person name="Nguyen N."/>
            <person name="Nicol R."/>
            <person name="Norbu C."/>
            <person name="Norbu N."/>
            <person name="Novod N."/>
            <person name="O'Neill B."/>
            <person name="Osman S."/>
            <person name="Markiewicz E."/>
            <person name="Oyono O.L."/>
            <person name="Patti C."/>
            <person name="Phunkhang P."/>
            <person name="Pierre F."/>
            <person name="Priest M."/>
            <person name="Raghuraman S."/>
            <person name="Rege F."/>
            <person name="Reyes R."/>
            <person name="Rise C."/>
            <person name="Rogov P."/>
            <person name="Ross K."/>
            <person name="Ryan E."/>
            <person name="Settipalli S."/>
            <person name="Shea T."/>
            <person name="Sherpa N."/>
            <person name="Shi L."/>
            <person name="Shih D."/>
            <person name="Sparrow T."/>
            <person name="Spaulding J."/>
            <person name="Stalker J."/>
            <person name="Stange-Thomann N."/>
            <person name="Stavropoulos S."/>
            <person name="Stone C."/>
            <person name="Strader C."/>
            <person name="Tesfaye S."/>
            <person name="Thomson T."/>
            <person name="Thoulutsang Y."/>
            <person name="Thoulutsang D."/>
            <person name="Topham K."/>
            <person name="Topping I."/>
            <person name="Tsamla T."/>
            <person name="Vassiliev H."/>
            <person name="Vo A."/>
            <person name="Wangchuk T."/>
            <person name="Wangdi T."/>
            <person name="Weiand M."/>
            <person name="Wilkinson J."/>
            <person name="Wilson A."/>
            <person name="Yadav S."/>
            <person name="Young G."/>
            <person name="Yu Q."/>
            <person name="Zembek L."/>
            <person name="Zhong D."/>
            <person name="Zimmer A."/>
            <person name="Zwirko Z."/>
            <person name="Jaffe D.B."/>
            <person name="Alvarez P."/>
            <person name="Brockman W."/>
            <person name="Butler J."/>
            <person name="Chin C."/>
            <person name="Gnerre S."/>
            <person name="Grabherr M."/>
            <person name="Kleber M."/>
            <person name="Mauceli E."/>
            <person name="MacCallum I."/>
        </authorList>
    </citation>
    <scope>NUCLEOTIDE SEQUENCE [LARGE SCALE GENOMIC DNA]</scope>
    <source>
        <strain evidence="10">Tucson 14030-0811.24</strain>
    </source>
</reference>
<name>B4NHG9_DROWI</name>
<dbReference type="EMBL" id="CH964272">
    <property type="protein sequence ID" value="EDW83538.2"/>
    <property type="molecule type" value="Genomic_DNA"/>
</dbReference>
<evidence type="ECO:0000256" key="3">
    <source>
        <dbReference type="ARBA" id="ARBA00022763"/>
    </source>
</evidence>
<dbReference type="PROSITE" id="PS50162">
    <property type="entry name" value="RECA_2"/>
    <property type="match status" value="1"/>
</dbReference>
<evidence type="ECO:0000256" key="1">
    <source>
        <dbReference type="ARBA" id="ARBA00004123"/>
    </source>
</evidence>
<dbReference type="HOGENOM" id="CLU_041732_1_1_1"/>
<dbReference type="Pfam" id="PF08423">
    <property type="entry name" value="Rad51"/>
    <property type="match status" value="1"/>
</dbReference>
<keyword evidence="6" id="KW-0539">Nucleus</keyword>
<dbReference type="OrthoDB" id="5957327at2759"/>
<dbReference type="PANTHER" id="PTHR46239">
    <property type="entry name" value="DNA REPAIR PROTEIN RAD51 HOMOLOG 3 RAD51C"/>
    <property type="match status" value="1"/>
</dbReference>
<comment type="subcellular location">
    <subcellularLocation>
        <location evidence="1">Nucleus</location>
    </subcellularLocation>
</comment>
<dbReference type="Proteomes" id="UP000007798">
    <property type="component" value="Unassembled WGS sequence"/>
</dbReference>
<dbReference type="GO" id="GO:0005657">
    <property type="term" value="C:replication fork"/>
    <property type="evidence" value="ECO:0007669"/>
    <property type="project" value="TreeGrafter"/>
</dbReference>
<keyword evidence="10" id="KW-1185">Reference proteome</keyword>
<dbReference type="eggNOG" id="KOG1434">
    <property type="taxonomic scope" value="Eukaryota"/>
</dbReference>
<dbReference type="GO" id="GO:0000400">
    <property type="term" value="F:four-way junction DNA binding"/>
    <property type="evidence" value="ECO:0007669"/>
    <property type="project" value="TreeGrafter"/>
</dbReference>
<dbReference type="GO" id="GO:0008821">
    <property type="term" value="F:crossover junction DNA endonuclease activity"/>
    <property type="evidence" value="ECO:0007669"/>
    <property type="project" value="TreeGrafter"/>
</dbReference>
<sequence length="248" mass="28852">MLSLQNICKKSSFDLHNKRCFRISTGNKSLDVHLKGGIPLGKLIELIGNPGTGKTQMCMKLCLNVQLPRTLGGLDGESLFFDTRRDFNPNRLKELADEFERRYSTAGKSKAMNAEQMLRNVHYVQCTSPAHLIAQVRMTNKYLAANPNIKIIIIDSLSFALRMIQTVRQRYELLLELYVSMRSMLYQHQDQWIVTNVFTNYYNRRSKKYCRVPGMGRMHSILVNERIWFSQNGTYYLGKNEKTRRIIE</sequence>
<evidence type="ECO:0000256" key="4">
    <source>
        <dbReference type="ARBA" id="ARBA00022840"/>
    </source>
</evidence>
<evidence type="ECO:0000256" key="6">
    <source>
        <dbReference type="ARBA" id="ARBA00023242"/>
    </source>
</evidence>
<dbReference type="FunCoup" id="B4NHG9">
    <property type="interactions" value="367"/>
</dbReference>
<dbReference type="SMR" id="B4NHG9"/>
<keyword evidence="2" id="KW-0547">Nucleotide-binding</keyword>
<dbReference type="InterPro" id="IPR052093">
    <property type="entry name" value="HR_Repair_Mediator"/>
</dbReference>
<evidence type="ECO:0000256" key="5">
    <source>
        <dbReference type="ARBA" id="ARBA00023204"/>
    </source>
</evidence>
<keyword evidence="5" id="KW-0234">DNA repair</keyword>
<protein>
    <recommendedName>
        <fullName evidence="7">DNA repair protein RAD51 homolog 3</fullName>
    </recommendedName>
</protein>
<proteinExistence type="predicted"/>
<dbReference type="Gene3D" id="3.40.50.300">
    <property type="entry name" value="P-loop containing nucleotide triphosphate hydrolases"/>
    <property type="match status" value="1"/>
</dbReference>
<dbReference type="GO" id="GO:0033065">
    <property type="term" value="C:Rad51C-XRCC3 complex"/>
    <property type="evidence" value="ECO:0007669"/>
    <property type="project" value="TreeGrafter"/>
</dbReference>
<keyword evidence="4" id="KW-0067">ATP-binding</keyword>
<evidence type="ECO:0000256" key="2">
    <source>
        <dbReference type="ARBA" id="ARBA00022741"/>
    </source>
</evidence>
<dbReference type="PANTHER" id="PTHR46239:SF1">
    <property type="entry name" value="DNA REPAIR PROTEIN RAD51 HOMOLOG 3"/>
    <property type="match status" value="1"/>
</dbReference>
<dbReference type="InterPro" id="IPR027417">
    <property type="entry name" value="P-loop_NTPase"/>
</dbReference>
<dbReference type="InParanoid" id="B4NHG9"/>
<dbReference type="GO" id="GO:0000707">
    <property type="term" value="P:meiotic DNA recombinase assembly"/>
    <property type="evidence" value="ECO:0007669"/>
    <property type="project" value="TreeGrafter"/>
</dbReference>
<accession>B4NHG9</accession>
<organism evidence="9 10">
    <name type="scientific">Drosophila willistoni</name>
    <name type="common">Fruit fly</name>
    <dbReference type="NCBI Taxonomy" id="7260"/>
    <lineage>
        <taxon>Eukaryota</taxon>
        <taxon>Metazoa</taxon>
        <taxon>Ecdysozoa</taxon>
        <taxon>Arthropoda</taxon>
        <taxon>Hexapoda</taxon>
        <taxon>Insecta</taxon>
        <taxon>Pterygota</taxon>
        <taxon>Neoptera</taxon>
        <taxon>Endopterygota</taxon>
        <taxon>Diptera</taxon>
        <taxon>Brachycera</taxon>
        <taxon>Muscomorpha</taxon>
        <taxon>Ephydroidea</taxon>
        <taxon>Drosophilidae</taxon>
        <taxon>Drosophila</taxon>
        <taxon>Sophophora</taxon>
    </lineage>
</organism>
<dbReference type="InterPro" id="IPR020588">
    <property type="entry name" value="RecA_ATP-bd"/>
</dbReference>
<dbReference type="SUPFAM" id="SSF52540">
    <property type="entry name" value="P-loop containing nucleoside triphosphate hydrolases"/>
    <property type="match status" value="1"/>
</dbReference>
<dbReference type="GO" id="GO:0033063">
    <property type="term" value="C:Rad51B-Rad51C-Rad51D-XRCC2 complex"/>
    <property type="evidence" value="ECO:0007669"/>
    <property type="project" value="TreeGrafter"/>
</dbReference>
<evidence type="ECO:0000259" key="8">
    <source>
        <dbReference type="PROSITE" id="PS50162"/>
    </source>
</evidence>
<evidence type="ECO:0000313" key="10">
    <source>
        <dbReference type="Proteomes" id="UP000007798"/>
    </source>
</evidence>
<dbReference type="GO" id="GO:0005524">
    <property type="term" value="F:ATP binding"/>
    <property type="evidence" value="ECO:0007669"/>
    <property type="project" value="UniProtKB-KW"/>
</dbReference>
<dbReference type="GO" id="GO:0140664">
    <property type="term" value="F:ATP-dependent DNA damage sensor activity"/>
    <property type="evidence" value="ECO:0007669"/>
    <property type="project" value="InterPro"/>
</dbReference>
<feature type="domain" description="RecA family profile 1" evidence="8">
    <location>
        <begin position="19"/>
        <end position="248"/>
    </location>
</feature>
<dbReference type="AlphaFoldDB" id="B4NHG9"/>
<evidence type="ECO:0000256" key="7">
    <source>
        <dbReference type="ARBA" id="ARBA00040674"/>
    </source>
</evidence>
<keyword evidence="3" id="KW-0227">DNA damage</keyword>
<gene>
    <name evidence="9" type="primary">Dwil\GK13653</name>
    <name evidence="9" type="ORF">Dwil_GK13653</name>
</gene>